<keyword evidence="4" id="KW-1185">Reference proteome</keyword>
<gene>
    <name evidence="3" type="ORF">H0B56_08210</name>
</gene>
<feature type="region of interest" description="Disordered" evidence="1">
    <location>
        <begin position="202"/>
        <end position="296"/>
    </location>
</feature>
<evidence type="ECO:0000313" key="4">
    <source>
        <dbReference type="Proteomes" id="UP000582974"/>
    </source>
</evidence>
<dbReference type="EMBL" id="JACCKD010000002">
    <property type="protein sequence ID" value="MBA0125522.1"/>
    <property type="molecule type" value="Genomic_DNA"/>
</dbReference>
<feature type="region of interest" description="Disordered" evidence="1">
    <location>
        <begin position="457"/>
        <end position="480"/>
    </location>
</feature>
<proteinExistence type="predicted"/>
<accession>A0A838A9Q8</accession>
<feature type="compositionally biased region" description="Gly residues" evidence="1">
    <location>
        <begin position="461"/>
        <end position="480"/>
    </location>
</feature>
<reference evidence="3 4" key="1">
    <citation type="submission" date="2020-07" db="EMBL/GenBank/DDBJ databases">
        <title>Genome of Haloechinothrix sp.</title>
        <authorList>
            <person name="Tang S.-K."/>
            <person name="Yang L."/>
            <person name="Zhu W.-Y."/>
        </authorList>
    </citation>
    <scope>NUCLEOTIDE SEQUENCE [LARGE SCALE GENOMIC DNA]</scope>
    <source>
        <strain evidence="3 4">YIM 98757</strain>
    </source>
</reference>
<dbReference type="InterPro" id="IPR046542">
    <property type="entry name" value="DUF6801"/>
</dbReference>
<dbReference type="RefSeq" id="WP_180892294.1">
    <property type="nucleotide sequence ID" value="NZ_JACCKD010000002.1"/>
</dbReference>
<dbReference type="AlphaFoldDB" id="A0A838A9Q8"/>
<comment type="caution">
    <text evidence="3">The sequence shown here is derived from an EMBL/GenBank/DDBJ whole genome shotgun (WGS) entry which is preliminary data.</text>
</comment>
<organism evidence="3 4">
    <name type="scientific">Haloechinothrix aidingensis</name>
    <dbReference type="NCBI Taxonomy" id="2752311"/>
    <lineage>
        <taxon>Bacteria</taxon>
        <taxon>Bacillati</taxon>
        <taxon>Actinomycetota</taxon>
        <taxon>Actinomycetes</taxon>
        <taxon>Pseudonocardiales</taxon>
        <taxon>Pseudonocardiaceae</taxon>
        <taxon>Haloechinothrix</taxon>
    </lineage>
</organism>
<feature type="compositionally biased region" description="Gly residues" evidence="1">
    <location>
        <begin position="261"/>
        <end position="272"/>
    </location>
</feature>
<feature type="compositionally biased region" description="Acidic residues" evidence="1">
    <location>
        <begin position="224"/>
        <end position="260"/>
    </location>
</feature>
<evidence type="ECO:0000256" key="1">
    <source>
        <dbReference type="SAM" id="MobiDB-lite"/>
    </source>
</evidence>
<evidence type="ECO:0000313" key="3">
    <source>
        <dbReference type="EMBL" id="MBA0125522.1"/>
    </source>
</evidence>
<name>A0A838A9Q8_9PSEU</name>
<evidence type="ECO:0000259" key="2">
    <source>
        <dbReference type="Pfam" id="PF20611"/>
    </source>
</evidence>
<feature type="compositionally biased region" description="Acidic residues" evidence="1">
    <location>
        <begin position="273"/>
        <end position="283"/>
    </location>
</feature>
<sequence length="509" mass="50420">MSSRNGSKRFAAGLTAAGSAGVIAAGLMVSAGVGSAETATLSVDYECPFPLIGVQPMTVDITAEMPSSIEVGEPTPEFEIDAVSTVDEEATEGLQLVGAETVEGTADADSLVTAPELDLPITVPMNIPQQPVPDSGELVVDAHGSAPSITFDEPGTATIEVHDLLLTMTPRDGDGNETGLGTFESECTQLDGQDNVLHEFEITEGGGDGGVEDGGADIGGADDGGADDGGVDDGGADDGGADDGGADDGGEVGGEADGDIGGEVGGEVGGETGGDDGGDEGGDDGGQPGDPVEISYGITGESYINGADGTVPLNGGIDARMDLATGTYEADLTLDDTSGTFTIMGFMQADADVAFEQTRATTGTLDNDGNLTSSSEMYVYLTEVSTFGFPIGGGPDCRTVEPAVIDLSGSGFDPFDGGTLTGEYELPEFENCGEFTGDIISMMASGPGNTIELTLSEGEGGDNGAETGGDNGAGDVGGGDFGDIGGGDFGGDETGDVGGGDFGGFGGFF</sequence>
<feature type="domain" description="DUF6801" evidence="2">
    <location>
        <begin position="44"/>
        <end position="198"/>
    </location>
</feature>
<dbReference type="Pfam" id="PF20611">
    <property type="entry name" value="DUF6801"/>
    <property type="match status" value="1"/>
</dbReference>
<protein>
    <recommendedName>
        <fullName evidence="2">DUF6801 domain-containing protein</fullName>
    </recommendedName>
</protein>
<dbReference type="Proteomes" id="UP000582974">
    <property type="component" value="Unassembled WGS sequence"/>
</dbReference>